<dbReference type="PROSITE" id="PS51485">
    <property type="entry name" value="PHYTOCYANIN"/>
    <property type="match status" value="1"/>
</dbReference>
<reference evidence="14 15" key="1">
    <citation type="journal article" date="2017" name="Nature">
        <title>The Apostasia genome and the evolution of orchids.</title>
        <authorList>
            <person name="Zhang G.Q."/>
            <person name="Liu K.W."/>
            <person name="Li Z."/>
            <person name="Lohaus R."/>
            <person name="Hsiao Y.Y."/>
            <person name="Niu S.C."/>
            <person name="Wang J.Y."/>
            <person name="Lin Y.C."/>
            <person name="Xu Q."/>
            <person name="Chen L.J."/>
            <person name="Yoshida K."/>
            <person name="Fujiwara S."/>
            <person name="Wang Z.W."/>
            <person name="Zhang Y.Q."/>
            <person name="Mitsuda N."/>
            <person name="Wang M."/>
            <person name="Liu G.H."/>
            <person name="Pecoraro L."/>
            <person name="Huang H.X."/>
            <person name="Xiao X.J."/>
            <person name="Lin M."/>
            <person name="Wu X.Y."/>
            <person name="Wu W.L."/>
            <person name="Chen Y.Y."/>
            <person name="Chang S.B."/>
            <person name="Sakamoto S."/>
            <person name="Ohme-Takagi M."/>
            <person name="Yagi M."/>
            <person name="Zeng S.J."/>
            <person name="Shen C.Y."/>
            <person name="Yeh C.M."/>
            <person name="Luo Y.B."/>
            <person name="Tsai W.C."/>
            <person name="Van de Peer Y."/>
            <person name="Liu Z.J."/>
        </authorList>
    </citation>
    <scope>NUCLEOTIDE SEQUENCE [LARGE SCALE GENOMIC DNA]</scope>
    <source>
        <strain evidence="15">cv. Shenzhen</strain>
        <tissue evidence="14">Stem</tissue>
    </source>
</reference>
<dbReference type="GO" id="GO:0012505">
    <property type="term" value="C:endomembrane system"/>
    <property type="evidence" value="ECO:0007669"/>
    <property type="project" value="UniProtKB-SubCell"/>
</dbReference>
<evidence type="ECO:0000256" key="10">
    <source>
        <dbReference type="SAM" id="MobiDB-lite"/>
    </source>
</evidence>
<keyword evidence="2" id="KW-0336">GPI-anchor</keyword>
<evidence type="ECO:0000256" key="11">
    <source>
        <dbReference type="SAM" id="Phobius"/>
    </source>
</evidence>
<dbReference type="GO" id="GO:0005886">
    <property type="term" value="C:plasma membrane"/>
    <property type="evidence" value="ECO:0007669"/>
    <property type="project" value="TreeGrafter"/>
</dbReference>
<keyword evidence="6" id="KW-0325">Glycoprotein</keyword>
<dbReference type="Pfam" id="PF02298">
    <property type="entry name" value="Cu_bind_like"/>
    <property type="match status" value="1"/>
</dbReference>
<dbReference type="GO" id="GO:0098552">
    <property type="term" value="C:side of membrane"/>
    <property type="evidence" value="ECO:0007669"/>
    <property type="project" value="UniProtKB-KW"/>
</dbReference>
<keyword evidence="4 11" id="KW-0472">Membrane</keyword>
<evidence type="ECO:0000256" key="6">
    <source>
        <dbReference type="ARBA" id="ARBA00023180"/>
    </source>
</evidence>
<organism evidence="14 15">
    <name type="scientific">Apostasia shenzhenica</name>
    <dbReference type="NCBI Taxonomy" id="1088818"/>
    <lineage>
        <taxon>Eukaryota</taxon>
        <taxon>Viridiplantae</taxon>
        <taxon>Streptophyta</taxon>
        <taxon>Embryophyta</taxon>
        <taxon>Tracheophyta</taxon>
        <taxon>Spermatophyta</taxon>
        <taxon>Magnoliopsida</taxon>
        <taxon>Liliopsida</taxon>
        <taxon>Asparagales</taxon>
        <taxon>Orchidaceae</taxon>
        <taxon>Apostasioideae</taxon>
        <taxon>Apostasia</taxon>
    </lineage>
</organism>
<evidence type="ECO:0000256" key="12">
    <source>
        <dbReference type="SAM" id="SignalP"/>
    </source>
</evidence>
<evidence type="ECO:0000256" key="5">
    <source>
        <dbReference type="ARBA" id="ARBA00023157"/>
    </source>
</evidence>
<evidence type="ECO:0000313" key="14">
    <source>
        <dbReference type="EMBL" id="PKA53527.1"/>
    </source>
</evidence>
<feature type="signal peptide" evidence="12">
    <location>
        <begin position="1"/>
        <end position="22"/>
    </location>
</feature>
<evidence type="ECO:0000256" key="9">
    <source>
        <dbReference type="ARBA" id="ARBA00037868"/>
    </source>
</evidence>
<keyword evidence="3 12" id="KW-0732">Signal</keyword>
<dbReference type="SUPFAM" id="SSF49503">
    <property type="entry name" value="Cupredoxins"/>
    <property type="match status" value="1"/>
</dbReference>
<dbReference type="InterPro" id="IPR008972">
    <property type="entry name" value="Cupredoxin"/>
</dbReference>
<evidence type="ECO:0000256" key="2">
    <source>
        <dbReference type="ARBA" id="ARBA00022622"/>
    </source>
</evidence>
<dbReference type="Proteomes" id="UP000236161">
    <property type="component" value="Unassembled WGS sequence"/>
</dbReference>
<evidence type="ECO:0000256" key="7">
    <source>
        <dbReference type="ARBA" id="ARBA00023288"/>
    </source>
</evidence>
<comment type="similarity">
    <text evidence="8">Belongs to the early nodulin-like (ENODL) family.</text>
</comment>
<dbReference type="CDD" id="cd11019">
    <property type="entry name" value="OsENODL1_like"/>
    <property type="match status" value="1"/>
</dbReference>
<dbReference type="InterPro" id="IPR003245">
    <property type="entry name" value="Phytocyanin_dom"/>
</dbReference>
<keyword evidence="15" id="KW-1185">Reference proteome</keyword>
<evidence type="ECO:0000256" key="8">
    <source>
        <dbReference type="ARBA" id="ARBA00035011"/>
    </source>
</evidence>
<gene>
    <name evidence="14" type="ORF">AXF42_Ash009023</name>
</gene>
<keyword evidence="11" id="KW-0812">Transmembrane</keyword>
<dbReference type="AlphaFoldDB" id="A0A2I0ADA0"/>
<feature type="chain" id="PRO_5014169327" evidence="12">
    <location>
        <begin position="23"/>
        <end position="208"/>
    </location>
</feature>
<keyword evidence="5" id="KW-1015">Disulfide bond</keyword>
<evidence type="ECO:0000313" key="15">
    <source>
        <dbReference type="Proteomes" id="UP000236161"/>
    </source>
</evidence>
<protein>
    <submittedName>
        <fullName evidence="14">Early nodulin-like protein 1</fullName>
    </submittedName>
</protein>
<accession>A0A2I0ADA0</accession>
<dbReference type="PANTHER" id="PTHR33021">
    <property type="entry name" value="BLUE COPPER PROTEIN"/>
    <property type="match status" value="1"/>
</dbReference>
<dbReference type="OrthoDB" id="691587at2759"/>
<sequence length="208" mass="22227">MADFKGLLLLLALSTALLMAMAGGTRFRVGDRMGWGVPANPNEMPYRKWAERNRFQIGDSLLFVYPPGKDSVLRVDSDAYNTCNTSSYITKFDDGNTVFTFNNSGTFFFISGVDQNCIRNESLIVVVMAERRSRSSQGIPPPPPPPPPESLSPPSPQPEVPPSPSPAGVASSQPPPPPPRNGASLMAVSFAGSLGVATMVTAALLFVL</sequence>
<dbReference type="GO" id="GO:0009055">
    <property type="term" value="F:electron transfer activity"/>
    <property type="evidence" value="ECO:0007669"/>
    <property type="project" value="InterPro"/>
</dbReference>
<feature type="compositionally biased region" description="Pro residues" evidence="10">
    <location>
        <begin position="139"/>
        <end position="165"/>
    </location>
</feature>
<dbReference type="InterPro" id="IPR041846">
    <property type="entry name" value="ENL_dom"/>
</dbReference>
<dbReference type="EMBL" id="KZ451993">
    <property type="protein sequence ID" value="PKA53527.1"/>
    <property type="molecule type" value="Genomic_DNA"/>
</dbReference>
<dbReference type="FunFam" id="2.60.40.420:FF:000010">
    <property type="entry name" value="Early nodulin-like protein 1"/>
    <property type="match status" value="1"/>
</dbReference>
<feature type="domain" description="Phytocyanin" evidence="13">
    <location>
        <begin position="25"/>
        <end position="129"/>
    </location>
</feature>
<evidence type="ECO:0000256" key="1">
    <source>
        <dbReference type="ARBA" id="ARBA00004589"/>
    </source>
</evidence>
<dbReference type="PANTHER" id="PTHR33021:SF253">
    <property type="entry name" value="EARLY NODULIN-LIKE PROTEIN 9"/>
    <property type="match status" value="1"/>
</dbReference>
<evidence type="ECO:0000256" key="4">
    <source>
        <dbReference type="ARBA" id="ARBA00023136"/>
    </source>
</evidence>
<name>A0A2I0ADA0_9ASPA</name>
<evidence type="ECO:0000259" key="13">
    <source>
        <dbReference type="PROSITE" id="PS51485"/>
    </source>
</evidence>
<comment type="subcellular location">
    <subcellularLocation>
        <location evidence="9">Endomembrane system</location>
        <topology evidence="9">Lipid-anchor</topology>
    </subcellularLocation>
    <subcellularLocation>
        <location evidence="1">Membrane</location>
        <topology evidence="1">Lipid-anchor</topology>
        <topology evidence="1">GPI-anchor</topology>
    </subcellularLocation>
</comment>
<proteinExistence type="inferred from homology"/>
<keyword evidence="11" id="KW-1133">Transmembrane helix</keyword>
<evidence type="ECO:0000256" key="3">
    <source>
        <dbReference type="ARBA" id="ARBA00022729"/>
    </source>
</evidence>
<dbReference type="InterPro" id="IPR039391">
    <property type="entry name" value="Phytocyanin-like"/>
</dbReference>
<feature type="transmembrane region" description="Helical" evidence="11">
    <location>
        <begin position="185"/>
        <end position="207"/>
    </location>
</feature>
<feature type="region of interest" description="Disordered" evidence="10">
    <location>
        <begin position="134"/>
        <end position="184"/>
    </location>
</feature>
<keyword evidence="7" id="KW-0449">Lipoprotein</keyword>
<dbReference type="Gene3D" id="2.60.40.420">
    <property type="entry name" value="Cupredoxins - blue copper proteins"/>
    <property type="match status" value="1"/>
</dbReference>
<dbReference type="STRING" id="1088818.A0A2I0ADA0"/>